<dbReference type="InterPro" id="IPR013249">
    <property type="entry name" value="RNA_pol_sigma70_r4_t2"/>
</dbReference>
<keyword evidence="3" id="KW-0731">Sigma factor</keyword>
<feature type="domain" description="RNA polymerase sigma-70 region 2" evidence="6">
    <location>
        <begin position="22"/>
        <end position="89"/>
    </location>
</feature>
<organism evidence="8 9">
    <name type="scientific">Thermanaerosceptrum fracticalcis</name>
    <dbReference type="NCBI Taxonomy" id="1712410"/>
    <lineage>
        <taxon>Bacteria</taxon>
        <taxon>Bacillati</taxon>
        <taxon>Bacillota</taxon>
        <taxon>Clostridia</taxon>
        <taxon>Eubacteriales</taxon>
        <taxon>Peptococcaceae</taxon>
        <taxon>Thermanaerosceptrum</taxon>
    </lineage>
</organism>
<dbReference type="InterPro" id="IPR036388">
    <property type="entry name" value="WH-like_DNA-bd_sf"/>
</dbReference>
<dbReference type="Proteomes" id="UP000515847">
    <property type="component" value="Chromosome"/>
</dbReference>
<dbReference type="SUPFAM" id="SSF88946">
    <property type="entry name" value="Sigma2 domain of RNA polymerase sigma factors"/>
    <property type="match status" value="1"/>
</dbReference>
<name>A0A7G6DYG3_THEFR</name>
<dbReference type="PANTHER" id="PTHR43133">
    <property type="entry name" value="RNA POLYMERASE ECF-TYPE SIGMA FACTO"/>
    <property type="match status" value="1"/>
</dbReference>
<evidence type="ECO:0000256" key="3">
    <source>
        <dbReference type="ARBA" id="ARBA00023082"/>
    </source>
</evidence>
<comment type="similarity">
    <text evidence="1">Belongs to the sigma-70 factor family. ECF subfamily.</text>
</comment>
<dbReference type="PANTHER" id="PTHR43133:SF8">
    <property type="entry name" value="RNA POLYMERASE SIGMA FACTOR HI_1459-RELATED"/>
    <property type="match status" value="1"/>
</dbReference>
<keyword evidence="5" id="KW-0804">Transcription</keyword>
<protein>
    <submittedName>
        <fullName evidence="8">Sigma-70 family RNA polymerase sigma factor</fullName>
    </submittedName>
</protein>
<keyword evidence="4" id="KW-0238">DNA-binding</keyword>
<dbReference type="GO" id="GO:0006352">
    <property type="term" value="P:DNA-templated transcription initiation"/>
    <property type="evidence" value="ECO:0007669"/>
    <property type="project" value="InterPro"/>
</dbReference>
<keyword evidence="2" id="KW-0805">Transcription regulation</keyword>
<dbReference type="GO" id="GO:0003677">
    <property type="term" value="F:DNA binding"/>
    <property type="evidence" value="ECO:0007669"/>
    <property type="project" value="UniProtKB-KW"/>
</dbReference>
<reference evidence="8 9" key="1">
    <citation type="journal article" date="2019" name="Front. Microbiol.">
        <title>Thermoanaerosceptrum fracticalcis gen. nov. sp. nov., a Novel Fumarate-Fermenting Microorganism From a Deep Fractured Carbonate Aquifer of the US Great Basin.</title>
        <authorList>
            <person name="Hamilton-Brehm S.D."/>
            <person name="Stewart L.E."/>
            <person name="Zavarin M."/>
            <person name="Caldwell M."/>
            <person name="Lawson P.A."/>
            <person name="Onstott T.C."/>
            <person name="Grzymski J."/>
            <person name="Neveux I."/>
            <person name="Lollar B.S."/>
            <person name="Russell C.E."/>
            <person name="Moser D.P."/>
        </authorList>
    </citation>
    <scope>NUCLEOTIDE SEQUENCE [LARGE SCALE GENOMIC DNA]</scope>
    <source>
        <strain evidence="8 9">DRI-13</strain>
    </source>
</reference>
<dbReference type="GO" id="GO:0016987">
    <property type="term" value="F:sigma factor activity"/>
    <property type="evidence" value="ECO:0007669"/>
    <property type="project" value="UniProtKB-KW"/>
</dbReference>
<dbReference type="OrthoDB" id="9784984at2"/>
<dbReference type="Gene3D" id="1.10.1740.10">
    <property type="match status" value="1"/>
</dbReference>
<dbReference type="CDD" id="cd06171">
    <property type="entry name" value="Sigma70_r4"/>
    <property type="match status" value="1"/>
</dbReference>
<dbReference type="InterPro" id="IPR013325">
    <property type="entry name" value="RNA_pol_sigma_r2"/>
</dbReference>
<evidence type="ECO:0000313" key="9">
    <source>
        <dbReference type="Proteomes" id="UP000515847"/>
    </source>
</evidence>
<dbReference type="RefSeq" id="WP_034424453.1">
    <property type="nucleotide sequence ID" value="NZ_CP045798.1"/>
</dbReference>
<evidence type="ECO:0000259" key="6">
    <source>
        <dbReference type="Pfam" id="PF04542"/>
    </source>
</evidence>
<keyword evidence="9" id="KW-1185">Reference proteome</keyword>
<evidence type="ECO:0000256" key="2">
    <source>
        <dbReference type="ARBA" id="ARBA00023015"/>
    </source>
</evidence>
<dbReference type="InterPro" id="IPR039425">
    <property type="entry name" value="RNA_pol_sigma-70-like"/>
</dbReference>
<evidence type="ECO:0000256" key="1">
    <source>
        <dbReference type="ARBA" id="ARBA00010641"/>
    </source>
</evidence>
<evidence type="ECO:0000313" key="8">
    <source>
        <dbReference type="EMBL" id="QNB44867.1"/>
    </source>
</evidence>
<proteinExistence type="inferred from homology"/>
<dbReference type="Pfam" id="PF08281">
    <property type="entry name" value="Sigma70_r4_2"/>
    <property type="match status" value="1"/>
</dbReference>
<dbReference type="InterPro" id="IPR013324">
    <property type="entry name" value="RNA_pol_sigma_r3/r4-like"/>
</dbReference>
<dbReference type="NCBIfam" id="TIGR02937">
    <property type="entry name" value="sigma70-ECF"/>
    <property type="match status" value="1"/>
</dbReference>
<dbReference type="InterPro" id="IPR007627">
    <property type="entry name" value="RNA_pol_sigma70_r2"/>
</dbReference>
<dbReference type="SUPFAM" id="SSF88659">
    <property type="entry name" value="Sigma3 and sigma4 domains of RNA polymerase sigma factors"/>
    <property type="match status" value="1"/>
</dbReference>
<dbReference type="Gene3D" id="1.10.10.10">
    <property type="entry name" value="Winged helix-like DNA-binding domain superfamily/Winged helix DNA-binding domain"/>
    <property type="match status" value="1"/>
</dbReference>
<evidence type="ECO:0000259" key="7">
    <source>
        <dbReference type="Pfam" id="PF08281"/>
    </source>
</evidence>
<dbReference type="KEGG" id="tfr:BR63_00085"/>
<evidence type="ECO:0000256" key="5">
    <source>
        <dbReference type="ARBA" id="ARBA00023163"/>
    </source>
</evidence>
<dbReference type="AlphaFoldDB" id="A0A7G6DYG3"/>
<sequence length="199" mass="23237">MFSDEALVARSKNGDIDAFEELVSCYERKIYNVAYRLMGNHEDANDLAQEAFFRAFQSISNFRGEASFLTWMCRIVTNLCRDELRKKYRTQIESLDGEITLGEGEVKKQVASSEPGPAELYEKKELREKIQELINTLSPEFRLALVLRDIQGFTYEEIAEQLECSLGTVKSRINRARKYLKDKLVQDWEQKEVLTRLYR</sequence>
<dbReference type="InterPro" id="IPR014284">
    <property type="entry name" value="RNA_pol_sigma-70_dom"/>
</dbReference>
<accession>A0A7G6DYG3</accession>
<gene>
    <name evidence="8" type="ORF">BR63_00085</name>
</gene>
<feature type="domain" description="RNA polymerase sigma factor 70 region 4 type 2" evidence="7">
    <location>
        <begin position="127"/>
        <end position="180"/>
    </location>
</feature>
<dbReference type="EMBL" id="CP045798">
    <property type="protein sequence ID" value="QNB44867.1"/>
    <property type="molecule type" value="Genomic_DNA"/>
</dbReference>
<evidence type="ECO:0000256" key="4">
    <source>
        <dbReference type="ARBA" id="ARBA00023125"/>
    </source>
</evidence>
<dbReference type="Pfam" id="PF04542">
    <property type="entry name" value="Sigma70_r2"/>
    <property type="match status" value="1"/>
</dbReference>